<sequence length="111" mass="13062">HEFNSTNTQVSHQTIRKKKPKLIHKEIQAKLNKPFRIPFRNIQDQTQNIEITEDQTSFKNSQDQTQHIETTKKQILFKNTQAQTQNIELTKNGTTNIFNFHNSGNVKIIFK</sequence>
<protein>
    <submittedName>
        <fullName evidence="1">5634_t:CDS:1</fullName>
    </submittedName>
</protein>
<organism evidence="1 2">
    <name type="scientific">Cetraspora pellucida</name>
    <dbReference type="NCBI Taxonomy" id="1433469"/>
    <lineage>
        <taxon>Eukaryota</taxon>
        <taxon>Fungi</taxon>
        <taxon>Fungi incertae sedis</taxon>
        <taxon>Mucoromycota</taxon>
        <taxon>Glomeromycotina</taxon>
        <taxon>Glomeromycetes</taxon>
        <taxon>Diversisporales</taxon>
        <taxon>Gigasporaceae</taxon>
        <taxon>Cetraspora</taxon>
    </lineage>
</organism>
<feature type="non-terminal residue" evidence="1">
    <location>
        <position position="1"/>
    </location>
</feature>
<reference evidence="1" key="1">
    <citation type="submission" date="2021-06" db="EMBL/GenBank/DDBJ databases">
        <authorList>
            <person name="Kallberg Y."/>
            <person name="Tangrot J."/>
            <person name="Rosling A."/>
        </authorList>
    </citation>
    <scope>NUCLEOTIDE SEQUENCE</scope>
    <source>
        <strain evidence="1">28 12/20/2015</strain>
    </source>
</reference>
<evidence type="ECO:0000313" key="1">
    <source>
        <dbReference type="EMBL" id="CAG8744089.1"/>
    </source>
</evidence>
<accession>A0ACA9QB56</accession>
<proteinExistence type="predicted"/>
<dbReference type="Proteomes" id="UP000789366">
    <property type="component" value="Unassembled WGS sequence"/>
</dbReference>
<gene>
    <name evidence="1" type="ORF">SPELUC_LOCUS14012</name>
</gene>
<comment type="caution">
    <text evidence="1">The sequence shown here is derived from an EMBL/GenBank/DDBJ whole genome shotgun (WGS) entry which is preliminary data.</text>
</comment>
<evidence type="ECO:0000313" key="2">
    <source>
        <dbReference type="Proteomes" id="UP000789366"/>
    </source>
</evidence>
<name>A0ACA9QB56_9GLOM</name>
<dbReference type="EMBL" id="CAJVPW010039426">
    <property type="protein sequence ID" value="CAG8744089.1"/>
    <property type="molecule type" value="Genomic_DNA"/>
</dbReference>
<keyword evidence="2" id="KW-1185">Reference proteome</keyword>